<dbReference type="PROSITE" id="PS51186">
    <property type="entry name" value="GNAT"/>
    <property type="match status" value="1"/>
</dbReference>
<dbReference type="Gene3D" id="3.40.630.30">
    <property type="match status" value="1"/>
</dbReference>
<dbReference type="InterPro" id="IPR000182">
    <property type="entry name" value="GNAT_dom"/>
</dbReference>
<dbReference type="SUPFAM" id="SSF55729">
    <property type="entry name" value="Acyl-CoA N-acyltransferases (Nat)"/>
    <property type="match status" value="1"/>
</dbReference>
<organism evidence="2 3">
    <name type="scientific">Gluconobacter oxydans DSM 3504</name>
    <dbReference type="NCBI Taxonomy" id="1288313"/>
    <lineage>
        <taxon>Bacteria</taxon>
        <taxon>Pseudomonadati</taxon>
        <taxon>Pseudomonadota</taxon>
        <taxon>Alphaproteobacteria</taxon>
        <taxon>Acetobacterales</taxon>
        <taxon>Acetobacteraceae</taxon>
        <taxon>Gluconobacter</taxon>
    </lineage>
</organism>
<evidence type="ECO:0000313" key="2">
    <source>
        <dbReference type="EMBL" id="AHK70245.1"/>
    </source>
</evidence>
<dbReference type="HOGENOM" id="CLU_098254_1_0_5"/>
<evidence type="ECO:0000313" key="3">
    <source>
        <dbReference type="Proteomes" id="UP000031656"/>
    </source>
</evidence>
<dbReference type="EC" id="2.3.1.-" evidence="2"/>
<gene>
    <name evidence="2" type="ORF">GLS_c03280</name>
</gene>
<keyword evidence="2" id="KW-0808">Transferase</keyword>
<dbReference type="GeneID" id="56904575"/>
<name>A0A067Z3U8_GLUOY</name>
<dbReference type="KEGG" id="goy:GLS_c03280"/>
<dbReference type="EMBL" id="CP004373">
    <property type="protein sequence ID" value="AHK70245.1"/>
    <property type="molecule type" value="Genomic_DNA"/>
</dbReference>
<protein>
    <submittedName>
        <fullName evidence="2">Putative acetyltransferase</fullName>
        <ecNumber evidence="2">2.3.1.-</ecNumber>
    </submittedName>
</protein>
<evidence type="ECO:0000259" key="1">
    <source>
        <dbReference type="PROSITE" id="PS51186"/>
    </source>
</evidence>
<keyword evidence="2" id="KW-0012">Acyltransferase</keyword>
<dbReference type="CDD" id="cd04301">
    <property type="entry name" value="NAT_SF"/>
    <property type="match status" value="1"/>
</dbReference>
<dbReference type="InterPro" id="IPR016181">
    <property type="entry name" value="Acyl_CoA_acyltransferase"/>
</dbReference>
<accession>A0A067Z3U8</accession>
<sequence length="191" mass="21498">MLPDWLKPKGASTRLAVDVIFLETRSPRPFPVLPEGYSLSRVTGDEAVPLYRLLYAGVGQDYCWWMRRSMPDAELAGILHDPAVHFMVLRDGSGEPLGFYELDLRQGGDANLAYFGLLSQGMGRGLGRALLDHAVARAFGAGSWRLRVNTCTLDHPHALPNYRRAGFELRYVVPESWDVPDEYVPQRLKRL</sequence>
<dbReference type="Pfam" id="PF00583">
    <property type="entry name" value="Acetyltransf_1"/>
    <property type="match status" value="1"/>
</dbReference>
<dbReference type="GO" id="GO:0016747">
    <property type="term" value="F:acyltransferase activity, transferring groups other than amino-acyl groups"/>
    <property type="evidence" value="ECO:0007669"/>
    <property type="project" value="InterPro"/>
</dbReference>
<feature type="domain" description="N-acetyltransferase" evidence="1">
    <location>
        <begin position="37"/>
        <end position="190"/>
    </location>
</feature>
<dbReference type="RefSeq" id="WP_041110771.1">
    <property type="nucleotide sequence ID" value="NZ_CP004373.1"/>
</dbReference>
<dbReference type="AlphaFoldDB" id="A0A067Z3U8"/>
<proteinExistence type="predicted"/>
<reference evidence="2 3" key="1">
    <citation type="journal article" date="2015" name="Appl. Microbiol. Biotechnol.">
        <title>The consequence of an additional NADH dehydrogenase paralog on the growth of Gluconobacter oxydans DSM3504.</title>
        <authorList>
            <person name="Kostner D."/>
            <person name="Luchterhand B."/>
            <person name="Junker A."/>
            <person name="Volland S."/>
            <person name="Daniel R."/>
            <person name="Buchs J."/>
            <person name="Liebl W."/>
            <person name="Ehrenreich A."/>
        </authorList>
    </citation>
    <scope>NUCLEOTIDE SEQUENCE [LARGE SCALE GENOMIC DNA]</scope>
    <source>
        <strain evidence="2">DSM 3504</strain>
    </source>
</reference>
<dbReference type="Proteomes" id="UP000031656">
    <property type="component" value="Chromosome"/>
</dbReference>